<dbReference type="PANTHER" id="PTHR33988:SF2">
    <property type="entry name" value="ENDORIBONUCLEASE MAZF"/>
    <property type="match status" value="1"/>
</dbReference>
<evidence type="ECO:0000313" key="1">
    <source>
        <dbReference type="EMBL" id="EFI33403.1"/>
    </source>
</evidence>
<dbReference type="AlphaFoldDB" id="D6SRT7"/>
<name>D6SRT7_9BACT</name>
<sequence>MKRGQLYRVYKAPGNDPKAFRVFVVVSRQVLLDSRFSTAICAPVYSACHGLSTQVPVGIENGLKHESSIHCDELVSIPKRMLSDFIGSLSPTQMNKLDQALAIALELG</sequence>
<dbReference type="GO" id="GO:0003677">
    <property type="term" value="F:DNA binding"/>
    <property type="evidence" value="ECO:0007669"/>
    <property type="project" value="InterPro"/>
</dbReference>
<dbReference type="Pfam" id="PF02452">
    <property type="entry name" value="PemK_toxin"/>
    <property type="match status" value="1"/>
</dbReference>
<protein>
    <submittedName>
        <fullName evidence="1">Transcriptional modulator of MazE/toxin, MazF</fullName>
    </submittedName>
</protein>
<dbReference type="OrthoDB" id="129434at2"/>
<dbReference type="PANTHER" id="PTHR33988">
    <property type="entry name" value="ENDORIBONUCLEASE MAZF-RELATED"/>
    <property type="match status" value="1"/>
</dbReference>
<comment type="caution">
    <text evidence="1">The sequence shown here is derived from an EMBL/GenBank/DDBJ whole genome shotgun (WGS) entry which is preliminary data.</text>
</comment>
<dbReference type="Proteomes" id="UP000005496">
    <property type="component" value="Unassembled WGS sequence"/>
</dbReference>
<dbReference type="InterPro" id="IPR003477">
    <property type="entry name" value="PemK-like"/>
</dbReference>
<dbReference type="Gene3D" id="2.30.30.110">
    <property type="match status" value="1"/>
</dbReference>
<proteinExistence type="predicted"/>
<gene>
    <name evidence="1" type="ORF">Dthio_PD0734</name>
</gene>
<dbReference type="EMBL" id="ACJN02000003">
    <property type="protein sequence ID" value="EFI33403.1"/>
    <property type="molecule type" value="Genomic_DNA"/>
</dbReference>
<keyword evidence="2" id="KW-1185">Reference proteome</keyword>
<reference evidence="1" key="1">
    <citation type="submission" date="2010-05" db="EMBL/GenBank/DDBJ databases">
        <title>The draft genome of Desulfonatronospira thiodismutans ASO3-1.</title>
        <authorList>
            <consortium name="US DOE Joint Genome Institute (JGI-PGF)"/>
            <person name="Lucas S."/>
            <person name="Copeland A."/>
            <person name="Lapidus A."/>
            <person name="Cheng J.-F."/>
            <person name="Bruce D."/>
            <person name="Goodwin L."/>
            <person name="Pitluck S."/>
            <person name="Chertkov O."/>
            <person name="Brettin T."/>
            <person name="Detter J.C."/>
            <person name="Han C."/>
            <person name="Land M.L."/>
            <person name="Hauser L."/>
            <person name="Kyrpides N."/>
            <person name="Mikhailova N."/>
            <person name="Muyzer G."/>
            <person name="Woyke T."/>
        </authorList>
    </citation>
    <scope>NUCLEOTIDE SEQUENCE [LARGE SCALE GENOMIC DNA]</scope>
    <source>
        <strain evidence="1">ASO3-1</strain>
    </source>
</reference>
<dbReference type="RefSeq" id="WP_008870760.1">
    <property type="nucleotide sequence ID" value="NZ_ACJN02000003.1"/>
</dbReference>
<dbReference type="GO" id="GO:0004521">
    <property type="term" value="F:RNA endonuclease activity"/>
    <property type="evidence" value="ECO:0007669"/>
    <property type="project" value="TreeGrafter"/>
</dbReference>
<organism evidence="1 2">
    <name type="scientific">Desulfonatronospira thiodismutans ASO3-1</name>
    <dbReference type="NCBI Taxonomy" id="555779"/>
    <lineage>
        <taxon>Bacteria</taxon>
        <taxon>Pseudomonadati</taxon>
        <taxon>Thermodesulfobacteriota</taxon>
        <taxon>Desulfovibrionia</taxon>
        <taxon>Desulfovibrionales</taxon>
        <taxon>Desulfonatronovibrionaceae</taxon>
        <taxon>Desulfonatronospira</taxon>
    </lineage>
</organism>
<dbReference type="GO" id="GO:0016075">
    <property type="term" value="P:rRNA catabolic process"/>
    <property type="evidence" value="ECO:0007669"/>
    <property type="project" value="TreeGrafter"/>
</dbReference>
<dbReference type="InterPro" id="IPR011067">
    <property type="entry name" value="Plasmid_toxin/cell-grow_inhib"/>
</dbReference>
<accession>D6SRT7</accession>
<dbReference type="eggNOG" id="COG2337">
    <property type="taxonomic scope" value="Bacteria"/>
</dbReference>
<dbReference type="SUPFAM" id="SSF50118">
    <property type="entry name" value="Cell growth inhibitor/plasmid maintenance toxic component"/>
    <property type="match status" value="1"/>
</dbReference>
<evidence type="ECO:0000313" key="2">
    <source>
        <dbReference type="Proteomes" id="UP000005496"/>
    </source>
</evidence>
<dbReference type="GO" id="GO:0006402">
    <property type="term" value="P:mRNA catabolic process"/>
    <property type="evidence" value="ECO:0007669"/>
    <property type="project" value="TreeGrafter"/>
</dbReference>